<feature type="non-terminal residue" evidence="1">
    <location>
        <position position="1"/>
    </location>
</feature>
<proteinExistence type="predicted"/>
<sequence>QNYGPIHLLPGSYGDLGCLVKSYFPEPFKLRSVTVSVVMPASTRTGQTTTCCVTHLASKINKNIAERMPCRGKGHRESGLCHSLSQINQDEQLCPERGLQSKAQEFLTIILPLKHKNVLAISLTPRIMCVVVDTNKDDSKVHSKEWGNSTFCVVSVLLSLHQDWLEGEEFKYRINKGALPAPMEKNHL</sequence>
<organism evidence="1 2">
    <name type="scientific">Myodes glareolus</name>
    <name type="common">Bank vole</name>
    <name type="synonym">Clethrionomys glareolus</name>
    <dbReference type="NCBI Taxonomy" id="447135"/>
    <lineage>
        <taxon>Eukaryota</taxon>
        <taxon>Metazoa</taxon>
        <taxon>Chordata</taxon>
        <taxon>Craniata</taxon>
        <taxon>Vertebrata</taxon>
        <taxon>Euteleostomi</taxon>
        <taxon>Mammalia</taxon>
        <taxon>Eutheria</taxon>
        <taxon>Euarchontoglires</taxon>
        <taxon>Glires</taxon>
        <taxon>Rodentia</taxon>
        <taxon>Myomorpha</taxon>
        <taxon>Muroidea</taxon>
        <taxon>Cricetidae</taxon>
        <taxon>Arvicolinae</taxon>
        <taxon>Myodes</taxon>
    </lineage>
</organism>
<evidence type="ECO:0000313" key="2">
    <source>
        <dbReference type="Proteomes" id="UP001488838"/>
    </source>
</evidence>
<keyword evidence="2" id="KW-1185">Reference proteome</keyword>
<reference evidence="1 2" key="1">
    <citation type="journal article" date="2023" name="bioRxiv">
        <title>Conserved and derived expression patterns and positive selection on dental genes reveal complex evolutionary context of ever-growing rodent molars.</title>
        <authorList>
            <person name="Calamari Z.T."/>
            <person name="Song A."/>
            <person name="Cohen E."/>
            <person name="Akter M."/>
            <person name="Roy R.D."/>
            <person name="Hallikas O."/>
            <person name="Christensen M.M."/>
            <person name="Li P."/>
            <person name="Marangoni P."/>
            <person name="Jernvall J."/>
            <person name="Klein O.D."/>
        </authorList>
    </citation>
    <scope>NUCLEOTIDE SEQUENCE [LARGE SCALE GENOMIC DNA]</scope>
    <source>
        <strain evidence="1">V071</strain>
    </source>
</reference>
<dbReference type="EMBL" id="JBBHLL010000880">
    <property type="protein sequence ID" value="KAK7797203.1"/>
    <property type="molecule type" value="Genomic_DNA"/>
</dbReference>
<name>A0AAW0H430_MYOGA</name>
<dbReference type="AlphaFoldDB" id="A0AAW0H430"/>
<protein>
    <submittedName>
        <fullName evidence="1">Uncharacterized protein</fullName>
    </submittedName>
</protein>
<evidence type="ECO:0000313" key="1">
    <source>
        <dbReference type="EMBL" id="KAK7797203.1"/>
    </source>
</evidence>
<dbReference type="Proteomes" id="UP001488838">
    <property type="component" value="Unassembled WGS sequence"/>
</dbReference>
<accession>A0AAW0H430</accession>
<comment type="caution">
    <text evidence="1">The sequence shown here is derived from an EMBL/GenBank/DDBJ whole genome shotgun (WGS) entry which is preliminary data.</text>
</comment>
<gene>
    <name evidence="1" type="ORF">U0070_003678</name>
</gene>